<dbReference type="AlphaFoldDB" id="A0A4E0QMT5"/>
<accession>A0A4E0QMT5</accession>
<dbReference type="Pfam" id="PF14524">
    <property type="entry name" value="Wzt_C"/>
    <property type="match status" value="1"/>
</dbReference>
<dbReference type="PROSITE" id="PS50893">
    <property type="entry name" value="ABC_TRANSPORTER_2"/>
    <property type="match status" value="1"/>
</dbReference>
<keyword evidence="4" id="KW-0067">ATP-binding</keyword>
<protein>
    <recommendedName>
        <fullName evidence="5">ABC transporter domain-containing protein</fullName>
    </recommendedName>
</protein>
<dbReference type="Gene3D" id="2.70.50.60">
    <property type="entry name" value="abc- transporter (atp binding component) like domain"/>
    <property type="match status" value="1"/>
</dbReference>
<dbReference type="Proteomes" id="UP000030428">
    <property type="component" value="Unassembled WGS sequence"/>
</dbReference>
<sequence>MSDVIIRVDNLGKRYRIGAQQQRHDTLRARLVELISSPLDYLRTTLKAASDAEILWALKDISFEVKQGEVVGIIGRNGSGKSTLLKVLSRITAPTAGRADIYGKIGSLLEVGTGFHPELTGRENVYLNGIILGMKKNEVDRKFDEIVEFAGLEKFLETPVKRYSSGMQVRLAFAVAAHLEPEILIVDEVLAVGDVAFQQKCLGKLQEVSHEGRTILFVSHNLGVMMELCSRAILLHEGEIVTSGTTGDVVKTYVSKYSAQTHELVTTSYQTGAAITKVALLDSQQQSVQVVDYKLPFYIEFQFEISESLLALSQWVRLENQFGVSVLFAWLAYQQAYQPGVYRASCEIPRELLTPGRYYVDIGLTNHRVHAYSQAHKCLSFDVISEDAAFDPNDSDWGVVYPKLSWRVEENGNGATISKSNLVNAYKKR</sequence>
<evidence type="ECO:0000313" key="6">
    <source>
        <dbReference type="EMBL" id="TGO02268.1"/>
    </source>
</evidence>
<reference evidence="6 7" key="1">
    <citation type="journal article" date="2016" name="Front. Microbiol.">
        <title>Single-Cell (Meta-)Genomics of a Dimorphic Candidatus Thiomargarita nelsonii Reveals Genomic Plasticity.</title>
        <authorList>
            <person name="Flood B.E."/>
            <person name="Fliss P."/>
            <person name="Jones D.S."/>
            <person name="Dick G.J."/>
            <person name="Jain S."/>
            <person name="Kaster A.K."/>
            <person name="Winkel M."/>
            <person name="Mussmann M."/>
            <person name="Bailey J."/>
        </authorList>
    </citation>
    <scope>NUCLEOTIDE SEQUENCE [LARGE SCALE GENOMIC DNA]</scope>
    <source>
        <strain evidence="6">Hydrate Ridge</strain>
    </source>
</reference>
<organism evidence="6 7">
    <name type="scientific">Candidatus Thiomargarita nelsonii</name>
    <dbReference type="NCBI Taxonomy" id="1003181"/>
    <lineage>
        <taxon>Bacteria</taxon>
        <taxon>Pseudomonadati</taxon>
        <taxon>Pseudomonadota</taxon>
        <taxon>Gammaproteobacteria</taxon>
        <taxon>Thiotrichales</taxon>
        <taxon>Thiotrichaceae</taxon>
        <taxon>Thiomargarita</taxon>
    </lineage>
</organism>
<proteinExistence type="inferred from homology"/>
<keyword evidence="3" id="KW-0547">Nucleotide-binding</keyword>
<dbReference type="InterPro" id="IPR017871">
    <property type="entry name" value="ABC_transporter-like_CS"/>
</dbReference>
<dbReference type="EMBL" id="JSZA02000173">
    <property type="protein sequence ID" value="TGO02268.1"/>
    <property type="molecule type" value="Genomic_DNA"/>
</dbReference>
<comment type="similarity">
    <text evidence="1">Belongs to the ABC transporter superfamily.</text>
</comment>
<evidence type="ECO:0000259" key="5">
    <source>
        <dbReference type="PROSITE" id="PS50893"/>
    </source>
</evidence>
<name>A0A4E0QMT5_9GAMM</name>
<dbReference type="Pfam" id="PF00005">
    <property type="entry name" value="ABC_tran"/>
    <property type="match status" value="1"/>
</dbReference>
<dbReference type="InterPro" id="IPR050683">
    <property type="entry name" value="Bact_Polysacc_Export_ATP-bd"/>
</dbReference>
<evidence type="ECO:0000256" key="3">
    <source>
        <dbReference type="ARBA" id="ARBA00022741"/>
    </source>
</evidence>
<feature type="domain" description="ABC transporter" evidence="5">
    <location>
        <begin position="42"/>
        <end position="262"/>
    </location>
</feature>
<dbReference type="PANTHER" id="PTHR46743:SF2">
    <property type="entry name" value="TEICHOIC ACIDS EXPORT ATP-BINDING PROTEIN TAGH"/>
    <property type="match status" value="1"/>
</dbReference>
<dbReference type="CDD" id="cd10147">
    <property type="entry name" value="Wzt_C-like"/>
    <property type="match status" value="1"/>
</dbReference>
<dbReference type="InterPro" id="IPR015860">
    <property type="entry name" value="ABC_transpr_TagH-like"/>
</dbReference>
<dbReference type="CDD" id="cd03220">
    <property type="entry name" value="ABC_KpsT_Wzt"/>
    <property type="match status" value="1"/>
</dbReference>
<dbReference type="GO" id="GO:0016887">
    <property type="term" value="F:ATP hydrolysis activity"/>
    <property type="evidence" value="ECO:0007669"/>
    <property type="project" value="InterPro"/>
</dbReference>
<evidence type="ECO:0000256" key="1">
    <source>
        <dbReference type="ARBA" id="ARBA00005417"/>
    </source>
</evidence>
<dbReference type="SUPFAM" id="SSF52540">
    <property type="entry name" value="P-loop containing nucleoside triphosphate hydrolases"/>
    <property type="match status" value="1"/>
</dbReference>
<dbReference type="GO" id="GO:0016020">
    <property type="term" value="C:membrane"/>
    <property type="evidence" value="ECO:0007669"/>
    <property type="project" value="InterPro"/>
</dbReference>
<gene>
    <name evidence="6" type="ORF">PN36_27715</name>
</gene>
<dbReference type="PROSITE" id="PS00211">
    <property type="entry name" value="ABC_TRANSPORTER_1"/>
    <property type="match status" value="1"/>
</dbReference>
<evidence type="ECO:0000256" key="4">
    <source>
        <dbReference type="ARBA" id="ARBA00022840"/>
    </source>
</evidence>
<dbReference type="GO" id="GO:0140359">
    <property type="term" value="F:ABC-type transporter activity"/>
    <property type="evidence" value="ECO:0007669"/>
    <property type="project" value="InterPro"/>
</dbReference>
<dbReference type="InterPro" id="IPR003593">
    <property type="entry name" value="AAA+_ATPase"/>
</dbReference>
<keyword evidence="7" id="KW-1185">Reference proteome</keyword>
<comment type="caution">
    <text evidence="6">The sequence shown here is derived from an EMBL/GenBank/DDBJ whole genome shotgun (WGS) entry which is preliminary data.</text>
</comment>
<dbReference type="PANTHER" id="PTHR46743">
    <property type="entry name" value="TEICHOIC ACIDS EXPORT ATP-BINDING PROTEIN TAGH"/>
    <property type="match status" value="1"/>
</dbReference>
<keyword evidence="2" id="KW-0813">Transport</keyword>
<dbReference type="InterPro" id="IPR027417">
    <property type="entry name" value="P-loop_NTPase"/>
</dbReference>
<dbReference type="InterPro" id="IPR029439">
    <property type="entry name" value="Wzt_C"/>
</dbReference>
<dbReference type="GO" id="GO:0005524">
    <property type="term" value="F:ATP binding"/>
    <property type="evidence" value="ECO:0007669"/>
    <property type="project" value="UniProtKB-KW"/>
</dbReference>
<evidence type="ECO:0000313" key="7">
    <source>
        <dbReference type="Proteomes" id="UP000030428"/>
    </source>
</evidence>
<dbReference type="InterPro" id="IPR003439">
    <property type="entry name" value="ABC_transporter-like_ATP-bd"/>
</dbReference>
<evidence type="ECO:0000256" key="2">
    <source>
        <dbReference type="ARBA" id="ARBA00022448"/>
    </source>
</evidence>
<dbReference type="Gene3D" id="3.40.50.300">
    <property type="entry name" value="P-loop containing nucleotide triphosphate hydrolases"/>
    <property type="match status" value="1"/>
</dbReference>
<dbReference type="SMART" id="SM00382">
    <property type="entry name" value="AAA"/>
    <property type="match status" value="1"/>
</dbReference>